<evidence type="ECO:0000256" key="7">
    <source>
        <dbReference type="ARBA" id="ARBA00023242"/>
    </source>
</evidence>
<dbReference type="PANTHER" id="PTHR11021">
    <property type="entry name" value="SMALL NUCLEAR RIBONUCLEOPROTEIN F SNRNP-F"/>
    <property type="match status" value="1"/>
</dbReference>
<evidence type="ECO:0000256" key="4">
    <source>
        <dbReference type="ARBA" id="ARBA00022728"/>
    </source>
</evidence>
<dbReference type="InterPro" id="IPR047575">
    <property type="entry name" value="Sm"/>
</dbReference>
<gene>
    <name evidence="12" type="ORF">MUK42_25362</name>
</gene>
<dbReference type="AlphaFoldDB" id="A0A9E7K7S8"/>
<dbReference type="PANTHER" id="PTHR11021:SF0">
    <property type="entry name" value="SMALL NUCLEAR RIBONUCLEOPROTEIN F"/>
    <property type="match status" value="1"/>
</dbReference>
<accession>A0A9E7K7S8</accession>
<dbReference type="CDD" id="cd01722">
    <property type="entry name" value="Sm_F"/>
    <property type="match status" value="1"/>
</dbReference>
<keyword evidence="3" id="KW-0507">mRNA processing</keyword>
<keyword evidence="6" id="KW-0508">mRNA splicing</keyword>
<dbReference type="Proteomes" id="UP001055439">
    <property type="component" value="Chromosome 5"/>
</dbReference>
<dbReference type="Pfam" id="PF01423">
    <property type="entry name" value="LSM"/>
    <property type="match status" value="1"/>
</dbReference>
<dbReference type="Gene3D" id="2.30.30.100">
    <property type="match status" value="1"/>
</dbReference>
<evidence type="ECO:0000256" key="5">
    <source>
        <dbReference type="ARBA" id="ARBA00022884"/>
    </source>
</evidence>
<dbReference type="GO" id="GO:0071013">
    <property type="term" value="C:catalytic step 2 spliceosome"/>
    <property type="evidence" value="ECO:0007669"/>
    <property type="project" value="TreeGrafter"/>
</dbReference>
<dbReference type="InterPro" id="IPR010920">
    <property type="entry name" value="LSM_dom_sf"/>
</dbReference>
<evidence type="ECO:0000256" key="8">
    <source>
        <dbReference type="ARBA" id="ARBA00023274"/>
    </source>
</evidence>
<reference evidence="12" key="1">
    <citation type="submission" date="2022-05" db="EMBL/GenBank/DDBJ databases">
        <title>The Musa troglodytarum L. genome provides insights into the mechanism of non-climacteric behaviour and enrichment of carotenoids.</title>
        <authorList>
            <person name="Wang J."/>
        </authorList>
    </citation>
    <scope>NUCLEOTIDE SEQUENCE</scope>
    <source>
        <tissue evidence="12">Leaf</tissue>
    </source>
</reference>
<evidence type="ECO:0000256" key="10">
    <source>
        <dbReference type="SAM" id="MobiDB-lite"/>
    </source>
</evidence>
<dbReference type="GO" id="GO:0005685">
    <property type="term" value="C:U1 snRNP"/>
    <property type="evidence" value="ECO:0007669"/>
    <property type="project" value="TreeGrafter"/>
</dbReference>
<sequence>MKELVVDGPGNGHKRGPKPCRLTLTGRDANPKSFGLCPRGWWFIGPCPDPRADCPSLRMAVSSPSLSLRFNFVSWVDDACVVDLRPLETVPVNPKPFLNNLTGKPVIVKLKWGMEYKGYLVSVDSYMNLQLANTEEYIDGQFTGNLGEILISFSRCRMDEGNEMKRNLKTVWEESVVEEGLDDLVQQQKRSRGRPRKMTKEEYLAKGKSEAADKAEEAETEGSSSCDREAAKAEDGNHHASPEHAKKRRHRRKSSPRRAAMHV</sequence>
<feature type="domain" description="Sm" evidence="11">
    <location>
        <begin position="93"/>
        <end position="165"/>
    </location>
</feature>
<evidence type="ECO:0000256" key="1">
    <source>
        <dbReference type="ARBA" id="ARBA00004123"/>
    </source>
</evidence>
<evidence type="ECO:0000256" key="3">
    <source>
        <dbReference type="ARBA" id="ARBA00022664"/>
    </source>
</evidence>
<feature type="compositionally biased region" description="Basic and acidic residues" evidence="10">
    <location>
        <begin position="226"/>
        <end position="244"/>
    </location>
</feature>
<dbReference type="GO" id="GO:0034715">
    <property type="term" value="C:pICln-Sm protein complex"/>
    <property type="evidence" value="ECO:0007669"/>
    <property type="project" value="TreeGrafter"/>
</dbReference>
<evidence type="ECO:0000256" key="6">
    <source>
        <dbReference type="ARBA" id="ARBA00023187"/>
    </source>
</evidence>
<dbReference type="EMBL" id="CP097507">
    <property type="protein sequence ID" value="URE06260.1"/>
    <property type="molecule type" value="Genomic_DNA"/>
</dbReference>
<dbReference type="GO" id="GO:0000398">
    <property type="term" value="P:mRNA splicing, via spliceosome"/>
    <property type="evidence" value="ECO:0007669"/>
    <property type="project" value="InterPro"/>
</dbReference>
<dbReference type="InterPro" id="IPR034100">
    <property type="entry name" value="Sm_F"/>
</dbReference>
<organism evidence="12 13">
    <name type="scientific">Musa troglodytarum</name>
    <name type="common">fe'i banana</name>
    <dbReference type="NCBI Taxonomy" id="320322"/>
    <lineage>
        <taxon>Eukaryota</taxon>
        <taxon>Viridiplantae</taxon>
        <taxon>Streptophyta</taxon>
        <taxon>Embryophyta</taxon>
        <taxon>Tracheophyta</taxon>
        <taxon>Spermatophyta</taxon>
        <taxon>Magnoliopsida</taxon>
        <taxon>Liliopsida</taxon>
        <taxon>Zingiberales</taxon>
        <taxon>Musaceae</taxon>
        <taxon>Musa</taxon>
    </lineage>
</organism>
<dbReference type="OrthoDB" id="10248838at2759"/>
<feature type="compositionally biased region" description="Basic and acidic residues" evidence="10">
    <location>
        <begin position="198"/>
        <end position="217"/>
    </location>
</feature>
<keyword evidence="4" id="KW-0747">Spliceosome</keyword>
<dbReference type="GO" id="GO:0003723">
    <property type="term" value="F:RNA binding"/>
    <property type="evidence" value="ECO:0007669"/>
    <property type="project" value="UniProtKB-KW"/>
</dbReference>
<keyword evidence="8 12" id="KW-0687">Ribonucleoprotein</keyword>
<keyword evidence="5" id="KW-0694">RNA-binding</keyword>
<feature type="compositionally biased region" description="Basic residues" evidence="10">
    <location>
        <begin position="245"/>
        <end position="263"/>
    </location>
</feature>
<dbReference type="PROSITE" id="PS52002">
    <property type="entry name" value="SM"/>
    <property type="match status" value="1"/>
</dbReference>
<comment type="similarity">
    <text evidence="2">Belongs to the snRNP Sm proteins family. SmF/LSm6 subfamily.</text>
</comment>
<name>A0A9E7K7S8_9LILI</name>
<feature type="region of interest" description="Disordered" evidence="10">
    <location>
        <begin position="184"/>
        <end position="263"/>
    </location>
</feature>
<dbReference type="InterPro" id="IPR001163">
    <property type="entry name" value="Sm_dom_euk/arc"/>
</dbReference>
<proteinExistence type="inferred from homology"/>
<evidence type="ECO:0000256" key="9">
    <source>
        <dbReference type="ARBA" id="ARBA00030144"/>
    </source>
</evidence>
<keyword evidence="13" id="KW-1185">Reference proteome</keyword>
<dbReference type="SUPFAM" id="SSF50182">
    <property type="entry name" value="Sm-like ribonucleoproteins"/>
    <property type="match status" value="1"/>
</dbReference>
<evidence type="ECO:0000313" key="13">
    <source>
        <dbReference type="Proteomes" id="UP001055439"/>
    </source>
</evidence>
<dbReference type="InterPro" id="IPR016487">
    <property type="entry name" value="Lsm6/sSmF"/>
</dbReference>
<comment type="subcellular location">
    <subcellularLocation>
        <location evidence="1">Nucleus</location>
    </subcellularLocation>
</comment>
<evidence type="ECO:0000259" key="11">
    <source>
        <dbReference type="PROSITE" id="PS52002"/>
    </source>
</evidence>
<evidence type="ECO:0000313" key="12">
    <source>
        <dbReference type="EMBL" id="URE06260.1"/>
    </source>
</evidence>
<keyword evidence="7" id="KW-0539">Nucleus</keyword>
<dbReference type="SMART" id="SM00651">
    <property type="entry name" value="Sm"/>
    <property type="match status" value="1"/>
</dbReference>
<protein>
    <recommendedName>
        <fullName evidence="9">Sm protein F</fullName>
    </recommendedName>
</protein>
<evidence type="ECO:0000256" key="2">
    <source>
        <dbReference type="ARBA" id="ARBA00007927"/>
    </source>
</evidence>